<protein>
    <submittedName>
        <fullName evidence="2">Uncharacterized protein</fullName>
    </submittedName>
</protein>
<keyword evidence="3" id="KW-1185">Reference proteome</keyword>
<dbReference type="EMBL" id="CP036275">
    <property type="protein sequence ID" value="QDU37881.1"/>
    <property type="molecule type" value="Genomic_DNA"/>
</dbReference>
<dbReference type="AlphaFoldDB" id="A0A517Z642"/>
<sequence length="60" mass="6650">MSSSVDQMISIRILEEINNGLRREAEQRAISEAALIKPLWYRVGMAPISLIAAILLGVQL</sequence>
<reference evidence="2 3" key="1">
    <citation type="submission" date="2019-02" db="EMBL/GenBank/DDBJ databases">
        <title>Deep-cultivation of Planctomycetes and their phenomic and genomic characterization uncovers novel biology.</title>
        <authorList>
            <person name="Wiegand S."/>
            <person name="Jogler M."/>
            <person name="Boedeker C."/>
            <person name="Pinto D."/>
            <person name="Vollmers J."/>
            <person name="Rivas-Marin E."/>
            <person name="Kohn T."/>
            <person name="Peeters S.H."/>
            <person name="Heuer A."/>
            <person name="Rast P."/>
            <person name="Oberbeckmann S."/>
            <person name="Bunk B."/>
            <person name="Jeske O."/>
            <person name="Meyerdierks A."/>
            <person name="Storesund J.E."/>
            <person name="Kallscheuer N."/>
            <person name="Luecker S."/>
            <person name="Lage O.M."/>
            <person name="Pohl T."/>
            <person name="Merkel B.J."/>
            <person name="Hornburger P."/>
            <person name="Mueller R.-W."/>
            <person name="Bruemmer F."/>
            <person name="Labrenz M."/>
            <person name="Spormann A.M."/>
            <person name="Op den Camp H."/>
            <person name="Overmann J."/>
            <person name="Amann R."/>
            <person name="Jetten M.S.M."/>
            <person name="Mascher T."/>
            <person name="Medema M.H."/>
            <person name="Devos D.P."/>
            <person name="Kaster A.-K."/>
            <person name="Ovreas L."/>
            <person name="Rohde M."/>
            <person name="Galperin M.Y."/>
            <person name="Jogler C."/>
        </authorList>
    </citation>
    <scope>NUCLEOTIDE SEQUENCE [LARGE SCALE GENOMIC DNA]</scope>
    <source>
        <strain evidence="2 3">Mal4</strain>
    </source>
</reference>
<dbReference type="RefSeq" id="WP_145369153.1">
    <property type="nucleotide sequence ID" value="NZ_CP036275.1"/>
</dbReference>
<evidence type="ECO:0000313" key="3">
    <source>
        <dbReference type="Proteomes" id="UP000320496"/>
    </source>
</evidence>
<feature type="transmembrane region" description="Helical" evidence="1">
    <location>
        <begin position="39"/>
        <end position="58"/>
    </location>
</feature>
<dbReference type="Proteomes" id="UP000320496">
    <property type="component" value="Chromosome"/>
</dbReference>
<keyword evidence="1" id="KW-0812">Transmembrane</keyword>
<accession>A0A517Z642</accession>
<keyword evidence="1" id="KW-1133">Transmembrane helix</keyword>
<keyword evidence="1" id="KW-0472">Membrane</keyword>
<proteinExistence type="predicted"/>
<gene>
    <name evidence="2" type="ORF">Mal4_22000</name>
</gene>
<name>A0A517Z642_9PLAN</name>
<organism evidence="2 3">
    <name type="scientific">Maioricimonas rarisocia</name>
    <dbReference type="NCBI Taxonomy" id="2528026"/>
    <lineage>
        <taxon>Bacteria</taxon>
        <taxon>Pseudomonadati</taxon>
        <taxon>Planctomycetota</taxon>
        <taxon>Planctomycetia</taxon>
        <taxon>Planctomycetales</taxon>
        <taxon>Planctomycetaceae</taxon>
        <taxon>Maioricimonas</taxon>
    </lineage>
</organism>
<evidence type="ECO:0000256" key="1">
    <source>
        <dbReference type="SAM" id="Phobius"/>
    </source>
</evidence>
<evidence type="ECO:0000313" key="2">
    <source>
        <dbReference type="EMBL" id="QDU37881.1"/>
    </source>
</evidence>
<dbReference type="KEGG" id="mri:Mal4_22000"/>